<evidence type="ECO:0000313" key="7">
    <source>
        <dbReference type="Proteomes" id="UP000717515"/>
    </source>
</evidence>
<name>A0A9P8A007_MORAP</name>
<dbReference type="Gene3D" id="1.10.238.10">
    <property type="entry name" value="EF-hand"/>
    <property type="match status" value="1"/>
</dbReference>
<protein>
    <recommendedName>
        <fullName evidence="8">VOC domain-containing protein</fullName>
    </recommendedName>
</protein>
<dbReference type="Proteomes" id="UP000717515">
    <property type="component" value="Unassembled WGS sequence"/>
</dbReference>
<accession>A0A9P8A007</accession>
<feature type="domain" description="VOC" evidence="5">
    <location>
        <begin position="10"/>
        <end position="139"/>
    </location>
</feature>
<evidence type="ECO:0000259" key="4">
    <source>
        <dbReference type="PROSITE" id="PS50222"/>
    </source>
</evidence>
<keyword evidence="2" id="KW-0677">Repeat</keyword>
<dbReference type="InterPro" id="IPR018247">
    <property type="entry name" value="EF_Hand_1_Ca_BS"/>
</dbReference>
<evidence type="ECO:0000313" key="6">
    <source>
        <dbReference type="EMBL" id="KAG9319919.1"/>
    </source>
</evidence>
<dbReference type="Pfam" id="PF22659">
    <property type="entry name" value="YycE-like_C"/>
    <property type="match status" value="1"/>
</dbReference>
<dbReference type="PROSITE" id="PS51819">
    <property type="entry name" value="VOC"/>
    <property type="match status" value="1"/>
</dbReference>
<reference evidence="6" key="1">
    <citation type="submission" date="2021-07" db="EMBL/GenBank/DDBJ databases">
        <title>Draft genome of Mortierella alpina, strain LL118, isolated from an aspen leaf litter sample.</title>
        <authorList>
            <person name="Yang S."/>
            <person name="Vinatzer B.A."/>
        </authorList>
    </citation>
    <scope>NUCLEOTIDE SEQUENCE</scope>
    <source>
        <strain evidence="6">LL118</strain>
    </source>
</reference>
<dbReference type="PROSITE" id="PS50222">
    <property type="entry name" value="EF_HAND_2"/>
    <property type="match status" value="1"/>
</dbReference>
<evidence type="ECO:0000256" key="3">
    <source>
        <dbReference type="ARBA" id="ARBA00022837"/>
    </source>
</evidence>
<gene>
    <name evidence="6" type="ORF">KVV02_004515</name>
</gene>
<dbReference type="EMBL" id="JAIFTL010000354">
    <property type="protein sequence ID" value="KAG9319919.1"/>
    <property type="molecule type" value="Genomic_DNA"/>
</dbReference>
<dbReference type="GO" id="GO:0005509">
    <property type="term" value="F:calcium ion binding"/>
    <property type="evidence" value="ECO:0007669"/>
    <property type="project" value="InterPro"/>
</dbReference>
<sequence length="277" mass="31037">MTLINPVPAPILRFARPTTSLATSLHFYQTALGLELVASFDNHRGFDGRILSPGSPAKEAPAPWHIEFTFQHGEQESCRAPTKDNLLVLYLKDKAEVERRKARMMEHGYSPVESLNPYWDDNGVTFEDPEGWRIQSVMLVKSLDVVLSSLALLAITTTVFAGTGAPVDTDSEHSNYGDMKKAKEFAKEHMGDKAKTLSEREELMTLFSMHDSNKDGHLDGIELREAFSDYNNGGEGSKLSLQQMNDMIDHVIAEDDTNNDGKVSWEEYLISQKYHKG</sequence>
<evidence type="ECO:0008006" key="8">
    <source>
        <dbReference type="Google" id="ProtNLM"/>
    </source>
</evidence>
<dbReference type="Pfam" id="PF13499">
    <property type="entry name" value="EF-hand_7"/>
    <property type="match status" value="1"/>
</dbReference>
<dbReference type="InterPro" id="IPR029068">
    <property type="entry name" value="Glyas_Bleomycin-R_OHBP_Dase"/>
</dbReference>
<organism evidence="6 7">
    <name type="scientific">Mortierella alpina</name>
    <name type="common">Oleaginous fungus</name>
    <name type="synonym">Mortierella renispora</name>
    <dbReference type="NCBI Taxonomy" id="64518"/>
    <lineage>
        <taxon>Eukaryota</taxon>
        <taxon>Fungi</taxon>
        <taxon>Fungi incertae sedis</taxon>
        <taxon>Mucoromycota</taxon>
        <taxon>Mortierellomycotina</taxon>
        <taxon>Mortierellomycetes</taxon>
        <taxon>Mortierellales</taxon>
        <taxon>Mortierellaceae</taxon>
        <taxon>Mortierella</taxon>
    </lineage>
</organism>
<feature type="domain" description="EF-hand" evidence="4">
    <location>
        <begin position="198"/>
        <end position="233"/>
    </location>
</feature>
<comment type="caution">
    <text evidence="6">The sequence shown here is derived from an EMBL/GenBank/DDBJ whole genome shotgun (WGS) entry which is preliminary data.</text>
</comment>
<dbReference type="CDD" id="cd06587">
    <property type="entry name" value="VOC"/>
    <property type="match status" value="1"/>
</dbReference>
<dbReference type="Pfam" id="PF22658">
    <property type="entry name" value="YycE-like_N"/>
    <property type="match status" value="1"/>
</dbReference>
<dbReference type="AlphaFoldDB" id="A0A9P8A007"/>
<dbReference type="CDD" id="cd00051">
    <property type="entry name" value="EFh"/>
    <property type="match status" value="1"/>
</dbReference>
<keyword evidence="1" id="KW-0732">Signal</keyword>
<proteinExistence type="predicted"/>
<dbReference type="InterPro" id="IPR052110">
    <property type="entry name" value="MCFD2-like"/>
</dbReference>
<dbReference type="Gene3D" id="3.10.180.10">
    <property type="entry name" value="2,3-Dihydroxybiphenyl 1,2-Dioxygenase, domain 1"/>
    <property type="match status" value="1"/>
</dbReference>
<evidence type="ECO:0000256" key="2">
    <source>
        <dbReference type="ARBA" id="ARBA00022737"/>
    </source>
</evidence>
<evidence type="ECO:0000259" key="5">
    <source>
        <dbReference type="PROSITE" id="PS51819"/>
    </source>
</evidence>
<dbReference type="PANTHER" id="PTHR23104">
    <property type="entry name" value="MULTIPLE COAGULATION FACTOR DEFICIENCY PROTEIN 2 NEURAL STEM CELL DERIVED NEURONAL SURVIVAL PROTEIN"/>
    <property type="match status" value="1"/>
</dbReference>
<keyword evidence="3" id="KW-0106">Calcium</keyword>
<dbReference type="PROSITE" id="PS00018">
    <property type="entry name" value="EF_HAND_1"/>
    <property type="match status" value="2"/>
</dbReference>
<dbReference type="InterPro" id="IPR058998">
    <property type="entry name" value="YycE-like_N"/>
</dbReference>
<dbReference type="InterPro" id="IPR037523">
    <property type="entry name" value="VOC_core"/>
</dbReference>
<dbReference type="SUPFAM" id="SSF54593">
    <property type="entry name" value="Glyoxalase/Bleomycin resistance protein/Dihydroxybiphenyl dioxygenase"/>
    <property type="match status" value="1"/>
</dbReference>
<dbReference type="SUPFAM" id="SSF47473">
    <property type="entry name" value="EF-hand"/>
    <property type="match status" value="1"/>
</dbReference>
<dbReference type="PANTHER" id="PTHR23104:SF1">
    <property type="entry name" value="EF-HAND DOMAIN-CONTAINING PROTEIN"/>
    <property type="match status" value="1"/>
</dbReference>
<evidence type="ECO:0000256" key="1">
    <source>
        <dbReference type="ARBA" id="ARBA00022729"/>
    </source>
</evidence>
<dbReference type="InterPro" id="IPR058997">
    <property type="entry name" value="YycE-like_C"/>
</dbReference>
<dbReference type="InterPro" id="IPR011992">
    <property type="entry name" value="EF-hand-dom_pair"/>
</dbReference>
<dbReference type="InterPro" id="IPR002048">
    <property type="entry name" value="EF_hand_dom"/>
</dbReference>